<comment type="similarity">
    <text evidence="2">Belongs to the CDIP1/LITAF family.</text>
</comment>
<protein>
    <recommendedName>
        <fullName evidence="7">LITAF domain-containing protein</fullName>
    </recommendedName>
</protein>
<feature type="transmembrane region" description="Helical" evidence="6">
    <location>
        <begin position="106"/>
        <end position="125"/>
    </location>
</feature>
<evidence type="ECO:0000313" key="8">
    <source>
        <dbReference type="EMBL" id="KRX10946.1"/>
    </source>
</evidence>
<dbReference type="SMART" id="SM00714">
    <property type="entry name" value="LITAF"/>
    <property type="match status" value="1"/>
</dbReference>
<dbReference type="Proteomes" id="UP000054937">
    <property type="component" value="Unassembled WGS sequence"/>
</dbReference>
<evidence type="ECO:0000256" key="6">
    <source>
        <dbReference type="SAM" id="Phobius"/>
    </source>
</evidence>
<keyword evidence="6" id="KW-0812">Transmembrane</keyword>
<evidence type="ECO:0000256" key="2">
    <source>
        <dbReference type="ARBA" id="ARBA00005975"/>
    </source>
</evidence>
<proteinExistence type="inferred from homology"/>
<evidence type="ECO:0000256" key="4">
    <source>
        <dbReference type="ARBA" id="ARBA00022833"/>
    </source>
</evidence>
<organism evidence="8 9">
    <name type="scientific">Pseudocohnilembus persalinus</name>
    <name type="common">Ciliate</name>
    <dbReference type="NCBI Taxonomy" id="266149"/>
    <lineage>
        <taxon>Eukaryota</taxon>
        <taxon>Sar</taxon>
        <taxon>Alveolata</taxon>
        <taxon>Ciliophora</taxon>
        <taxon>Intramacronucleata</taxon>
        <taxon>Oligohymenophorea</taxon>
        <taxon>Scuticociliatia</taxon>
        <taxon>Philasterida</taxon>
        <taxon>Pseudocohnilembidae</taxon>
        <taxon>Pseudocohnilembus</taxon>
    </lineage>
</organism>
<dbReference type="PANTHER" id="PTHR23292">
    <property type="entry name" value="LIPOPOLYSACCHARIDE-INDUCED TUMOR NECROSIS FACTOR-ALPHA FACTOR"/>
    <property type="match status" value="1"/>
</dbReference>
<name>A0A0V0R931_PSEPJ</name>
<dbReference type="InParanoid" id="A0A0V0R931"/>
<comment type="caution">
    <text evidence="8">The sequence shown here is derived from an EMBL/GenBank/DDBJ whole genome shotgun (WGS) entry which is preliminary data.</text>
</comment>
<keyword evidence="3" id="KW-0479">Metal-binding</keyword>
<comment type="subcellular location">
    <subcellularLocation>
        <location evidence="1">Membrane</location>
        <topology evidence="1">Peripheral membrane protein</topology>
    </subcellularLocation>
</comment>
<reference evidence="8 9" key="1">
    <citation type="journal article" date="2015" name="Sci. Rep.">
        <title>Genome of the facultative scuticociliatosis pathogen Pseudocohnilembus persalinus provides insight into its virulence through horizontal gene transfer.</title>
        <authorList>
            <person name="Xiong J."/>
            <person name="Wang G."/>
            <person name="Cheng J."/>
            <person name="Tian M."/>
            <person name="Pan X."/>
            <person name="Warren A."/>
            <person name="Jiang C."/>
            <person name="Yuan D."/>
            <person name="Miao W."/>
        </authorList>
    </citation>
    <scope>NUCLEOTIDE SEQUENCE [LARGE SCALE GENOMIC DNA]</scope>
    <source>
        <strain evidence="8">36N120E</strain>
    </source>
</reference>
<keyword evidence="6" id="KW-1133">Transmembrane helix</keyword>
<evidence type="ECO:0000313" key="9">
    <source>
        <dbReference type="Proteomes" id="UP000054937"/>
    </source>
</evidence>
<keyword evidence="5 6" id="KW-0472">Membrane</keyword>
<keyword evidence="4" id="KW-0862">Zinc</keyword>
<evidence type="ECO:0000256" key="5">
    <source>
        <dbReference type="ARBA" id="ARBA00023136"/>
    </source>
</evidence>
<dbReference type="Pfam" id="PF10601">
    <property type="entry name" value="zf-LITAF-like"/>
    <property type="match status" value="1"/>
</dbReference>
<dbReference type="PANTHER" id="PTHR23292:SF6">
    <property type="entry name" value="FI16602P1-RELATED"/>
    <property type="match status" value="1"/>
</dbReference>
<dbReference type="InterPro" id="IPR006629">
    <property type="entry name" value="LITAF"/>
</dbReference>
<keyword evidence="9" id="KW-1185">Reference proteome</keyword>
<feature type="domain" description="LITAF" evidence="7">
    <location>
        <begin position="66"/>
        <end position="149"/>
    </location>
</feature>
<dbReference type="EMBL" id="LDAU01000013">
    <property type="protein sequence ID" value="KRX10946.1"/>
    <property type="molecule type" value="Genomic_DNA"/>
</dbReference>
<dbReference type="GO" id="GO:0008270">
    <property type="term" value="F:zinc ion binding"/>
    <property type="evidence" value="ECO:0007669"/>
    <property type="project" value="TreeGrafter"/>
</dbReference>
<dbReference type="InterPro" id="IPR037519">
    <property type="entry name" value="LITAF_fam"/>
</dbReference>
<dbReference type="GO" id="GO:0016020">
    <property type="term" value="C:membrane"/>
    <property type="evidence" value="ECO:0007669"/>
    <property type="project" value="UniProtKB-SubCell"/>
</dbReference>
<sequence length="156" mass="18480">MYQSYYANENQPDQIYQGHSRYIPQIDEQQNQFQMQYLSPFNQQQQFGYQSMFQPQISQFNSQYLQQSQQQQSQQLDFKRPICTTCPNCQAIIETKVEKQNGNMTYLTAGILLLMACWPCCLLPFCIDDCKDMQHMCPQCGNQVHKQEFMENCCDF</sequence>
<evidence type="ECO:0000259" key="7">
    <source>
        <dbReference type="PROSITE" id="PS51837"/>
    </source>
</evidence>
<dbReference type="OrthoDB" id="5852176at2759"/>
<dbReference type="AlphaFoldDB" id="A0A0V0R931"/>
<accession>A0A0V0R931</accession>
<dbReference type="PROSITE" id="PS51837">
    <property type="entry name" value="LITAF"/>
    <property type="match status" value="1"/>
</dbReference>
<dbReference type="OMA" id="EFMENCC"/>
<evidence type="ECO:0000256" key="1">
    <source>
        <dbReference type="ARBA" id="ARBA00004170"/>
    </source>
</evidence>
<evidence type="ECO:0000256" key="3">
    <source>
        <dbReference type="ARBA" id="ARBA00022723"/>
    </source>
</evidence>
<gene>
    <name evidence="8" type="ORF">PPERSA_12070</name>
</gene>